<reference evidence="3" key="1">
    <citation type="submission" date="2019-09" db="EMBL/GenBank/DDBJ databases">
        <title>Draft genome sequences of 48 bacterial type strains from the CCUG.</title>
        <authorList>
            <person name="Tunovic T."/>
            <person name="Pineiro-Iglesias B."/>
            <person name="Unosson C."/>
            <person name="Inganas E."/>
            <person name="Ohlen M."/>
            <person name="Cardew S."/>
            <person name="Jensie-Markopoulos S."/>
            <person name="Salva-Serra F."/>
            <person name="Jaen-Luchoro D."/>
            <person name="Karlsson R."/>
            <person name="Svensson-Stadler L."/>
            <person name="Chun J."/>
            <person name="Moore E."/>
        </authorList>
    </citation>
    <scope>NUCLEOTIDE SEQUENCE</scope>
    <source>
        <strain evidence="3">CCUG 50899</strain>
    </source>
</reference>
<dbReference type="Gene3D" id="3.30.830.10">
    <property type="entry name" value="Metalloenzyme, LuxS/M16 peptidase-like"/>
    <property type="match status" value="2"/>
</dbReference>
<dbReference type="InterPro" id="IPR050361">
    <property type="entry name" value="MPP/UQCRC_Complex"/>
</dbReference>
<feature type="domain" description="Peptidase M16 C-terminal" evidence="2">
    <location>
        <begin position="201"/>
        <end position="375"/>
    </location>
</feature>
<feature type="domain" description="Peptidase M16 N-terminal" evidence="1">
    <location>
        <begin position="60"/>
        <end position="191"/>
    </location>
</feature>
<dbReference type="AlphaFoldDB" id="A0A643EZE5"/>
<dbReference type="SUPFAM" id="SSF63411">
    <property type="entry name" value="LuxS/MPP-like metallohydrolase"/>
    <property type="match status" value="2"/>
</dbReference>
<evidence type="ECO:0000259" key="1">
    <source>
        <dbReference type="Pfam" id="PF00675"/>
    </source>
</evidence>
<comment type="caution">
    <text evidence="3">The sequence shown here is derived from an EMBL/GenBank/DDBJ whole genome shotgun (WGS) entry which is preliminary data.</text>
</comment>
<name>A0A643EZE5_9HYPH</name>
<gene>
    <name evidence="3" type="ORF">F7Q93_10715</name>
</gene>
<organism evidence="3">
    <name type="scientific">Brucella pituitosa</name>
    <dbReference type="NCBI Taxonomy" id="571256"/>
    <lineage>
        <taxon>Bacteria</taxon>
        <taxon>Pseudomonadati</taxon>
        <taxon>Pseudomonadota</taxon>
        <taxon>Alphaproteobacteria</taxon>
        <taxon>Hyphomicrobiales</taxon>
        <taxon>Brucellaceae</taxon>
        <taxon>Brucella/Ochrobactrum group</taxon>
        <taxon>Brucella</taxon>
    </lineage>
</organism>
<accession>A0A643EZE5</accession>
<dbReference type="Pfam" id="PF05193">
    <property type="entry name" value="Peptidase_M16_C"/>
    <property type="match status" value="1"/>
</dbReference>
<dbReference type="GO" id="GO:0046872">
    <property type="term" value="F:metal ion binding"/>
    <property type="evidence" value="ECO:0007669"/>
    <property type="project" value="InterPro"/>
</dbReference>
<dbReference type="InterPro" id="IPR011765">
    <property type="entry name" value="Pept_M16_N"/>
</dbReference>
<dbReference type="PANTHER" id="PTHR11851:SF224">
    <property type="entry name" value="PROCESSING PROTEASE"/>
    <property type="match status" value="1"/>
</dbReference>
<sequence length="445" mass="48006">MSKAIALNVNRAKTATIALATSMMLLVVLNLPAYAIEIQEVVSPKGIKAWLVEDSSVPLISMRFSFKGGTSQDPSGKEGLANLMTGLFDEGAGDLDSDSFQERIDNLGAEMSFSASPDSVSGNIRMLAENRDAVNGLLALAVNKPRFDQDAIDRIRQQVVASLEASQRNPSTIASRKFSEVLYGSHPYGRPDEGTIKSLQSISREDLVNFHRKNFARDRLTIGVVGSINAKDLGEMLDKVFGDLPANAELVPVPDAKLALGTTTSLSFDMPQTSISFVYPAVPRKDPEFFASYLMNHILGGGFTSRLYAEVREKRGLAYSVSSSMALRDHVSALTISTATRPEKAQESLKIIREQVAAMANDGPTEAELAAAKSYLKGSYAVNNLDSSVSIADTLVGLQEAGLDRDYIDRRAELIDAVTLDQVKAIAKKLLEAEPAILIFGPAQS</sequence>
<evidence type="ECO:0000259" key="2">
    <source>
        <dbReference type="Pfam" id="PF05193"/>
    </source>
</evidence>
<dbReference type="InterPro" id="IPR011249">
    <property type="entry name" value="Metalloenz_LuxS/M16"/>
</dbReference>
<proteinExistence type="predicted"/>
<evidence type="ECO:0000313" key="3">
    <source>
        <dbReference type="EMBL" id="KAB0571195.1"/>
    </source>
</evidence>
<dbReference type="Pfam" id="PF00675">
    <property type="entry name" value="Peptidase_M16"/>
    <property type="match status" value="1"/>
</dbReference>
<dbReference type="PANTHER" id="PTHR11851">
    <property type="entry name" value="METALLOPROTEASE"/>
    <property type="match status" value="1"/>
</dbReference>
<protein>
    <submittedName>
        <fullName evidence="3">Insulinase family protein</fullName>
    </submittedName>
</protein>
<dbReference type="EMBL" id="VZPE01000004">
    <property type="protein sequence ID" value="KAB0571195.1"/>
    <property type="molecule type" value="Genomic_DNA"/>
</dbReference>
<dbReference type="InterPro" id="IPR007863">
    <property type="entry name" value="Peptidase_M16_C"/>
</dbReference>